<evidence type="ECO:0000313" key="3">
    <source>
        <dbReference type="EMBL" id="EAR14519.1"/>
    </source>
</evidence>
<dbReference type="AlphaFoldDB" id="A4CNQ2"/>
<dbReference type="RefSeq" id="WP_015755307.1">
    <property type="nucleotide sequence ID" value="NC_013222.1"/>
</dbReference>
<dbReference type="Gene3D" id="3.40.710.10">
    <property type="entry name" value="DD-peptidase/beta-lactamase superfamily"/>
    <property type="match status" value="1"/>
</dbReference>
<accession>A4CNQ2</accession>
<evidence type="ECO:0000256" key="1">
    <source>
        <dbReference type="SAM" id="SignalP"/>
    </source>
</evidence>
<feature type="domain" description="Beta-lactamase-related" evidence="2">
    <location>
        <begin position="51"/>
        <end position="373"/>
    </location>
</feature>
<dbReference type="InterPro" id="IPR012338">
    <property type="entry name" value="Beta-lactam/transpept-like"/>
</dbReference>
<organism evidence="3 4">
    <name type="scientific">Robiginitalea biformata (strain ATCC BAA-864 / DSM 15991 / KCTC 12146 / HTCC2501)</name>
    <dbReference type="NCBI Taxonomy" id="313596"/>
    <lineage>
        <taxon>Bacteria</taxon>
        <taxon>Pseudomonadati</taxon>
        <taxon>Bacteroidota</taxon>
        <taxon>Flavobacteriia</taxon>
        <taxon>Flavobacteriales</taxon>
        <taxon>Flavobacteriaceae</taxon>
        <taxon>Robiginitalea</taxon>
    </lineage>
</organism>
<dbReference type="PANTHER" id="PTHR46825">
    <property type="entry name" value="D-ALANYL-D-ALANINE-CARBOXYPEPTIDASE/ENDOPEPTIDASE AMPH"/>
    <property type="match status" value="1"/>
</dbReference>
<dbReference type="EMBL" id="CP001712">
    <property type="protein sequence ID" value="EAR14519.1"/>
    <property type="molecule type" value="Genomic_DNA"/>
</dbReference>
<evidence type="ECO:0000259" key="2">
    <source>
        <dbReference type="Pfam" id="PF00144"/>
    </source>
</evidence>
<dbReference type="PANTHER" id="PTHR46825:SF12">
    <property type="entry name" value="PENICILLIN-BINDING PROTEIN 4"/>
    <property type="match status" value="1"/>
</dbReference>
<dbReference type="HOGENOM" id="CLU_020027_8_2_10"/>
<name>A4CNQ2_ROBBH</name>
<reference evidence="3 4" key="1">
    <citation type="journal article" date="2009" name="J. Bacteriol.">
        <title>Complete genome sequence of Robiginitalea biformata HTCC2501.</title>
        <authorList>
            <person name="Oh H.M."/>
            <person name="Giovannoni S.J."/>
            <person name="Lee K."/>
            <person name="Ferriera S."/>
            <person name="Johnson J."/>
            <person name="Cho J.C."/>
        </authorList>
    </citation>
    <scope>NUCLEOTIDE SEQUENCE [LARGE SCALE GENOMIC DNA]</scope>
    <source>
        <strain evidence="4">ATCC BAA-864 / HTCC2501 / KCTC 12146</strain>
    </source>
</reference>
<dbReference type="SUPFAM" id="SSF56601">
    <property type="entry name" value="beta-lactamase/transpeptidase-like"/>
    <property type="match status" value="1"/>
</dbReference>
<keyword evidence="1" id="KW-0732">Signal</keyword>
<protein>
    <submittedName>
        <fullName evidence="3">Putative non-ribosomal peptide synthetase</fullName>
    </submittedName>
</protein>
<gene>
    <name evidence="3" type="ordered locus">RB2501_00546</name>
</gene>
<dbReference type="InterPro" id="IPR050491">
    <property type="entry name" value="AmpC-like"/>
</dbReference>
<dbReference type="KEGG" id="rbi:RB2501_00546"/>
<dbReference type="Proteomes" id="UP000009049">
    <property type="component" value="Chromosome"/>
</dbReference>
<dbReference type="STRING" id="313596.RB2501_00546"/>
<dbReference type="OrthoDB" id="9797709at2"/>
<evidence type="ECO:0000313" key="4">
    <source>
        <dbReference type="Proteomes" id="UP000009049"/>
    </source>
</evidence>
<dbReference type="InterPro" id="IPR001466">
    <property type="entry name" value="Beta-lactam-related"/>
</dbReference>
<proteinExistence type="predicted"/>
<keyword evidence="4" id="KW-1185">Reference proteome</keyword>
<dbReference type="eggNOG" id="COG1680">
    <property type="taxonomic scope" value="Bacteria"/>
</dbReference>
<feature type="signal peptide" evidence="1">
    <location>
        <begin position="1"/>
        <end position="17"/>
    </location>
</feature>
<dbReference type="PROSITE" id="PS51257">
    <property type="entry name" value="PROKAR_LIPOPROTEIN"/>
    <property type="match status" value="1"/>
</dbReference>
<dbReference type="Pfam" id="PF00144">
    <property type="entry name" value="Beta-lactamase"/>
    <property type="match status" value="1"/>
</dbReference>
<sequence>MRYLYVLTILFFFISCASETGDDRAAEIHTVENGLLPGILVEGESIPRYSMEERMEKYNVPGAGIAVVSDGKLRWARAYGVANTQTGQPVDTATLFQAGSISKPIAALAALQLWEEGKVDLDADVNTYLKDWKVPQSAYTDSARVTLRLLLTHSAGMTVHGFPGYKQTDRFPDIVTVLEGRGNTDPIVVDTVPGSLWRYSGGGYTVMEKVVEDVSGMPLETYMDKNILPQLGMHHSTYQQPLGSPFTDNASAAYDRDGELIDGLWNNYPEQAAAGLWTTPSDLAAYCIAIQEILSGERNGPISQQTAQAMLTKHLGDWGLGPALQKEGDSLLFGHGGKNAGFTNNMLATAHQGRAVIVMTNADQGGNLMGEAIRAVSDYYGWGFSKPRTVQLIEMAADSLAVLAGNYVLDFPVPGIGEYRIFVEPRDGNLFVKDPNNGEENLLSPMDSLKFVDVEKGENVRFSVVGDTLEMTWNGRYRFLRMGQHP</sequence>
<feature type="chain" id="PRO_5002666401" evidence="1">
    <location>
        <begin position="18"/>
        <end position="486"/>
    </location>
</feature>